<evidence type="ECO:0000313" key="1">
    <source>
        <dbReference type="EMBL" id="REA59073.1"/>
    </source>
</evidence>
<comment type="caution">
    <text evidence="1">The sequence shown here is derived from an EMBL/GenBank/DDBJ whole genome shotgun (WGS) entry which is preliminary data.</text>
</comment>
<sequence length="187" mass="20587">MSSQAALYQILFQNDILFQLETIQPVGVAERAVPVAEKTPVTQPAPAVKNTPTVQAPSAPALQELPALKHQILILTEQPGHQELAQAESVFLDNILKAVKYSIDQADLINISFLPPTDASKVISERKTARLITFGVPTARLNLDLLLTPYTPKQINGVWCLLADPLGMIEADRELKKKLWQALQAMF</sequence>
<dbReference type="AlphaFoldDB" id="A0A3D8Y7T2"/>
<evidence type="ECO:0000313" key="2">
    <source>
        <dbReference type="Proteomes" id="UP000256373"/>
    </source>
</evidence>
<reference evidence="1 2" key="1">
    <citation type="submission" date="2018-07" db="EMBL/GenBank/DDBJ databases">
        <title>Dyadobacter roseus sp. nov., isolated from rose rhizosphere soil.</title>
        <authorList>
            <person name="Chen L."/>
        </authorList>
    </citation>
    <scope>NUCLEOTIDE SEQUENCE [LARGE SCALE GENOMIC DNA]</scope>
    <source>
        <strain evidence="1 2">RS19</strain>
    </source>
</reference>
<dbReference type="OrthoDB" id="893215at2"/>
<dbReference type="RefSeq" id="WP_115832530.1">
    <property type="nucleotide sequence ID" value="NZ_QNUL01000017.1"/>
</dbReference>
<name>A0A3D8Y7T2_9BACT</name>
<proteinExistence type="predicted"/>
<organism evidence="1 2">
    <name type="scientific">Dyadobacter luteus</name>
    <dbReference type="NCBI Taxonomy" id="2259619"/>
    <lineage>
        <taxon>Bacteria</taxon>
        <taxon>Pseudomonadati</taxon>
        <taxon>Bacteroidota</taxon>
        <taxon>Cytophagia</taxon>
        <taxon>Cytophagales</taxon>
        <taxon>Spirosomataceae</taxon>
        <taxon>Dyadobacter</taxon>
    </lineage>
</organism>
<gene>
    <name evidence="1" type="ORF">DSL64_19145</name>
</gene>
<dbReference type="EMBL" id="QNUL01000017">
    <property type="protein sequence ID" value="REA59073.1"/>
    <property type="molecule type" value="Genomic_DNA"/>
</dbReference>
<dbReference type="Proteomes" id="UP000256373">
    <property type="component" value="Unassembled WGS sequence"/>
</dbReference>
<protein>
    <submittedName>
        <fullName evidence="1">Uncharacterized protein</fullName>
    </submittedName>
</protein>
<accession>A0A3D8Y7T2</accession>
<keyword evidence="2" id="KW-1185">Reference proteome</keyword>